<gene>
    <name evidence="15" type="primary">TRM44_1</name>
    <name evidence="15" type="ORF">IWQ60_006619</name>
</gene>
<reference evidence="15" key="1">
    <citation type="submission" date="2022-07" db="EMBL/GenBank/DDBJ databases">
        <title>Phylogenomic reconstructions and comparative analyses of Kickxellomycotina fungi.</title>
        <authorList>
            <person name="Reynolds N.K."/>
            <person name="Stajich J.E."/>
            <person name="Barry K."/>
            <person name="Grigoriev I.V."/>
            <person name="Crous P."/>
            <person name="Smith M.E."/>
        </authorList>
    </citation>
    <scope>NUCLEOTIDE SEQUENCE</scope>
    <source>
        <strain evidence="15">RSA 861</strain>
    </source>
</reference>
<comment type="function">
    <text evidence="13">Adenosyl-L-methionine (AdoMet)-dependent tRNA (uracil-O(2)-)-methyltransferase.</text>
</comment>
<dbReference type="OrthoDB" id="10047021at2759"/>
<evidence type="ECO:0000256" key="14">
    <source>
        <dbReference type="SAM" id="Coils"/>
    </source>
</evidence>
<dbReference type="EC" id="2.1.1.211" evidence="5 13"/>
<dbReference type="InterPro" id="IPR019269">
    <property type="entry name" value="BLOC1_su2"/>
</dbReference>
<dbReference type="Pfam" id="PF07757">
    <property type="entry name" value="AdoMet_MTase"/>
    <property type="match status" value="1"/>
</dbReference>
<comment type="subcellular location">
    <subcellularLocation>
        <location evidence="2 13">Cytoplasm</location>
    </subcellularLocation>
</comment>
<evidence type="ECO:0000313" key="16">
    <source>
        <dbReference type="Proteomes" id="UP001150569"/>
    </source>
</evidence>
<dbReference type="PANTHER" id="PTHR21210">
    <property type="entry name" value="TRNA (URACIL-O(2)-)-METHYLTRANSFERASE-RELATED"/>
    <property type="match status" value="1"/>
</dbReference>
<dbReference type="InterPro" id="IPR011671">
    <property type="entry name" value="tRNA_uracil_MeTrfase"/>
</dbReference>
<evidence type="ECO:0000256" key="8">
    <source>
        <dbReference type="ARBA" id="ARBA00022603"/>
    </source>
</evidence>
<dbReference type="PANTHER" id="PTHR21210:SF0">
    <property type="entry name" value="TRNA (URACIL-O(2)-)-METHYLTRANSFERASE-RELATED"/>
    <property type="match status" value="1"/>
</dbReference>
<comment type="catalytic activity">
    <reaction evidence="12 13">
        <text>uridine(44) in tRNA(Ser) + S-adenosyl-L-methionine = 2'-O-methyluridine(44) in tRNA(Ser) + S-adenosyl-L-homocysteine + H(+)</text>
        <dbReference type="Rhea" id="RHEA:43100"/>
        <dbReference type="Rhea" id="RHEA-COMP:10339"/>
        <dbReference type="Rhea" id="RHEA-COMP:10340"/>
        <dbReference type="ChEBI" id="CHEBI:15378"/>
        <dbReference type="ChEBI" id="CHEBI:57856"/>
        <dbReference type="ChEBI" id="CHEBI:59789"/>
        <dbReference type="ChEBI" id="CHEBI:65315"/>
        <dbReference type="ChEBI" id="CHEBI:74478"/>
        <dbReference type="EC" id="2.1.1.211"/>
    </reaction>
</comment>
<keyword evidence="7 13" id="KW-0963">Cytoplasm</keyword>
<evidence type="ECO:0000256" key="2">
    <source>
        <dbReference type="ARBA" id="ARBA00004496"/>
    </source>
</evidence>
<sequence length="696" mass="77985">MTSAQPQLFDGVTYRNTLIRQYRSQRCHSTLGAQQSTSQATGNKLAAGLPPVFTTLASGNGEVPTLRVVNDQPWLTHLSCITPVSEAHFLHVMNRWIAEPHLIIPPVEQAVIVQQDGYPVDDEQVLHRASTVQLPVQHARVVRKLLPKRAAKDAVVTETVEVLQFGNEEWRVHFTPDLATFDDDLAKLPFYYPKFASYAYVYRQLTAEQKEAAQSEFESEESEEIPPPQGRLSVEFQLLRPDVGLFTLTAKERSSWPSILTKLAKWCISELTGYQKTTRYDILVDHDRYRTIRAALKARYAAPWIAQWPEKTDASKFIPEDISIAAWLLGIWQAEPTTNPFRHKYVDFGCGNGFLVHLLACEGIAGYGIDQSERKVWGYYVTADAIDSPVRYTTDLRAETLVPVDARYPDVEWFIGNHADELIPWIPIMAARSRYDAKIVLIPCCPFELSGAKFVAPKRRGEGGDSGAGGTMAVANPGVTRFQAYVEYIKEIMAVCGFEVEHETLRIPSTKDIALVGRRRTFARDDHEAQQKVLQAIDQLVKDAGRFVPRTSDREKARIRTAKLQAKEARLGVDGLEGGGGGEGDPVDPQARLDWAAAETAGKIGQVVRGEFLVAAEDLRLIEEINVTTREKYDSLASTVQDLLVSAAKAQQTYSEMDTYIDQAELVTQQIAELEEMAQQLDAFSRQLDLKFQRLM</sequence>
<evidence type="ECO:0000256" key="13">
    <source>
        <dbReference type="RuleBase" id="RU368004"/>
    </source>
</evidence>
<dbReference type="AlphaFoldDB" id="A0A9W8DXL2"/>
<accession>A0A9W8DXL2</accession>
<dbReference type="EMBL" id="JANBPT010000403">
    <property type="protein sequence ID" value="KAJ1922096.1"/>
    <property type="molecule type" value="Genomic_DNA"/>
</dbReference>
<evidence type="ECO:0000256" key="9">
    <source>
        <dbReference type="ARBA" id="ARBA00022679"/>
    </source>
</evidence>
<evidence type="ECO:0000256" key="1">
    <source>
        <dbReference type="ARBA" id="ARBA00002778"/>
    </source>
</evidence>
<dbReference type="Proteomes" id="UP001150569">
    <property type="component" value="Unassembled WGS sequence"/>
</dbReference>
<dbReference type="GO" id="GO:0005737">
    <property type="term" value="C:cytoplasm"/>
    <property type="evidence" value="ECO:0007669"/>
    <property type="project" value="UniProtKB-SubCell"/>
</dbReference>
<comment type="similarity">
    <text evidence="4 13">Belongs to the TRM44 family.</text>
</comment>
<evidence type="ECO:0000313" key="15">
    <source>
        <dbReference type="EMBL" id="KAJ1922096.1"/>
    </source>
</evidence>
<keyword evidence="10 13" id="KW-0949">S-adenosyl-L-methionine</keyword>
<keyword evidence="16" id="KW-1185">Reference proteome</keyword>
<name>A0A9W8DXL2_9FUNG</name>
<dbReference type="Pfam" id="PF10046">
    <property type="entry name" value="BLOC1_2"/>
    <property type="match status" value="1"/>
</dbReference>
<comment type="similarity">
    <text evidence="3">Belongs to the BLOC1S2 family.</text>
</comment>
<keyword evidence="9 13" id="KW-0808">Transferase</keyword>
<evidence type="ECO:0000256" key="7">
    <source>
        <dbReference type="ARBA" id="ARBA00022490"/>
    </source>
</evidence>
<evidence type="ECO:0000256" key="10">
    <source>
        <dbReference type="ARBA" id="ARBA00022691"/>
    </source>
</evidence>
<keyword evidence="11 13" id="KW-0819">tRNA processing</keyword>
<dbReference type="GO" id="GO:0141101">
    <property type="term" value="F:tRNA(Ser) (uridine(44)-2'-O-)-methyltransferase activity"/>
    <property type="evidence" value="ECO:0007669"/>
    <property type="project" value="UniProtKB-EC"/>
</dbReference>
<organism evidence="15 16">
    <name type="scientific">Tieghemiomyces parasiticus</name>
    <dbReference type="NCBI Taxonomy" id="78921"/>
    <lineage>
        <taxon>Eukaryota</taxon>
        <taxon>Fungi</taxon>
        <taxon>Fungi incertae sedis</taxon>
        <taxon>Zoopagomycota</taxon>
        <taxon>Kickxellomycotina</taxon>
        <taxon>Dimargaritomycetes</taxon>
        <taxon>Dimargaritales</taxon>
        <taxon>Dimargaritaceae</taxon>
        <taxon>Tieghemiomyces</taxon>
    </lineage>
</organism>
<dbReference type="GO" id="GO:0030488">
    <property type="term" value="P:tRNA methylation"/>
    <property type="evidence" value="ECO:0007669"/>
    <property type="project" value="UniProtKB-UniRule"/>
</dbReference>
<evidence type="ECO:0000256" key="12">
    <source>
        <dbReference type="ARBA" id="ARBA00047957"/>
    </source>
</evidence>
<evidence type="ECO:0000256" key="6">
    <source>
        <dbReference type="ARBA" id="ARBA00017788"/>
    </source>
</evidence>
<proteinExistence type="inferred from homology"/>
<protein>
    <recommendedName>
        <fullName evidence="6 13">tRNA (uracil-O(2)-)-methyltransferase</fullName>
        <ecNumber evidence="5 13">2.1.1.211</ecNumber>
    </recommendedName>
</protein>
<feature type="coiled-coil region" evidence="14">
    <location>
        <begin position="657"/>
        <end position="687"/>
    </location>
</feature>
<keyword evidence="14" id="KW-0175">Coiled coil</keyword>
<evidence type="ECO:0000256" key="3">
    <source>
        <dbReference type="ARBA" id="ARBA00008468"/>
    </source>
</evidence>
<dbReference type="InterPro" id="IPR029063">
    <property type="entry name" value="SAM-dependent_MTases_sf"/>
</dbReference>
<evidence type="ECO:0000256" key="4">
    <source>
        <dbReference type="ARBA" id="ARBA00009056"/>
    </source>
</evidence>
<comment type="caution">
    <text evidence="15">The sequence shown here is derived from an EMBL/GenBank/DDBJ whole genome shotgun (WGS) entry which is preliminary data.</text>
</comment>
<comment type="function">
    <text evidence="1">Probable adenosyl-L-methionine (AdoMet)-dependent tRNA (uracil-O(2)-)-methyltransferase.</text>
</comment>
<evidence type="ECO:0000256" key="5">
    <source>
        <dbReference type="ARBA" id="ARBA00012795"/>
    </source>
</evidence>
<evidence type="ECO:0000256" key="11">
    <source>
        <dbReference type="ARBA" id="ARBA00022694"/>
    </source>
</evidence>
<dbReference type="SUPFAM" id="SSF53335">
    <property type="entry name" value="S-adenosyl-L-methionine-dependent methyltransferases"/>
    <property type="match status" value="1"/>
</dbReference>
<keyword evidence="8 13" id="KW-0489">Methyltransferase</keyword>